<keyword evidence="2" id="KW-1185">Reference proteome</keyword>
<name>A0ACB8CA03_DERSI</name>
<evidence type="ECO:0000313" key="2">
    <source>
        <dbReference type="Proteomes" id="UP000821865"/>
    </source>
</evidence>
<sequence>MDLNFRVLKEPRGFIRVLQFVFSIFAFATTSGFGTTSIFSVTCTGAATPFKVSVQFGYPFRMSYFPFQVPRSCPITPDDRILETIELPFNFASNAEFFVATGVLSFLYCVGILGIYLFSSKMYAENQTVPIVDLGLTTLMSLFWFAGSCAWAQGVRDVKFYMSPDNIRKWPAIGICRDEEKALCASESSGSFATLNVSLILGFFNVLLWVAGCWFVYKETSFHGQRQQPPVGGAVPPFPQSNAQYPPQSPPPIQSPTFGTQY</sequence>
<reference evidence="1" key="1">
    <citation type="submission" date="2020-05" db="EMBL/GenBank/DDBJ databases">
        <title>Large-scale comparative analyses of tick genomes elucidate their genetic diversity and vector capacities.</title>
        <authorList>
            <person name="Jia N."/>
            <person name="Wang J."/>
            <person name="Shi W."/>
            <person name="Du L."/>
            <person name="Sun Y."/>
            <person name="Zhan W."/>
            <person name="Jiang J."/>
            <person name="Wang Q."/>
            <person name="Zhang B."/>
            <person name="Ji P."/>
            <person name="Sakyi L.B."/>
            <person name="Cui X."/>
            <person name="Yuan T."/>
            <person name="Jiang B."/>
            <person name="Yang W."/>
            <person name="Lam T.T.-Y."/>
            <person name="Chang Q."/>
            <person name="Ding S."/>
            <person name="Wang X."/>
            <person name="Zhu J."/>
            <person name="Ruan X."/>
            <person name="Zhao L."/>
            <person name="Wei J."/>
            <person name="Que T."/>
            <person name="Du C."/>
            <person name="Cheng J."/>
            <person name="Dai P."/>
            <person name="Han X."/>
            <person name="Huang E."/>
            <person name="Gao Y."/>
            <person name="Liu J."/>
            <person name="Shao H."/>
            <person name="Ye R."/>
            <person name="Li L."/>
            <person name="Wei W."/>
            <person name="Wang X."/>
            <person name="Wang C."/>
            <person name="Yang T."/>
            <person name="Huo Q."/>
            <person name="Li W."/>
            <person name="Guo W."/>
            <person name="Chen H."/>
            <person name="Zhou L."/>
            <person name="Ni X."/>
            <person name="Tian J."/>
            <person name="Zhou Y."/>
            <person name="Sheng Y."/>
            <person name="Liu T."/>
            <person name="Pan Y."/>
            <person name="Xia L."/>
            <person name="Li J."/>
            <person name="Zhao F."/>
            <person name="Cao W."/>
        </authorList>
    </citation>
    <scope>NUCLEOTIDE SEQUENCE</scope>
    <source>
        <strain evidence="1">Dsil-2018</strain>
    </source>
</reference>
<dbReference type="EMBL" id="CM023477">
    <property type="protein sequence ID" value="KAH7937705.1"/>
    <property type="molecule type" value="Genomic_DNA"/>
</dbReference>
<protein>
    <submittedName>
        <fullName evidence="1">Uncharacterized protein</fullName>
    </submittedName>
</protein>
<dbReference type="Proteomes" id="UP000821865">
    <property type="component" value="Chromosome 8"/>
</dbReference>
<organism evidence="1 2">
    <name type="scientific">Dermacentor silvarum</name>
    <name type="common">Tick</name>
    <dbReference type="NCBI Taxonomy" id="543639"/>
    <lineage>
        <taxon>Eukaryota</taxon>
        <taxon>Metazoa</taxon>
        <taxon>Ecdysozoa</taxon>
        <taxon>Arthropoda</taxon>
        <taxon>Chelicerata</taxon>
        <taxon>Arachnida</taxon>
        <taxon>Acari</taxon>
        <taxon>Parasitiformes</taxon>
        <taxon>Ixodida</taxon>
        <taxon>Ixodoidea</taxon>
        <taxon>Ixodidae</taxon>
        <taxon>Rhipicephalinae</taxon>
        <taxon>Dermacentor</taxon>
    </lineage>
</organism>
<proteinExistence type="predicted"/>
<comment type="caution">
    <text evidence="1">The sequence shown here is derived from an EMBL/GenBank/DDBJ whole genome shotgun (WGS) entry which is preliminary data.</text>
</comment>
<evidence type="ECO:0000313" key="1">
    <source>
        <dbReference type="EMBL" id="KAH7937705.1"/>
    </source>
</evidence>
<gene>
    <name evidence="1" type="ORF">HPB49_014837</name>
</gene>
<accession>A0ACB8CA03</accession>